<dbReference type="EMBL" id="CP121752">
    <property type="protein sequence ID" value="XRL55061.1"/>
    <property type="molecule type" value="Genomic_DNA"/>
</dbReference>
<evidence type="ECO:0000313" key="2">
    <source>
        <dbReference type="Proteomes" id="UP001218488"/>
    </source>
</evidence>
<proteinExistence type="predicted"/>
<organism evidence="1 2">
    <name type="scientific">Bacillus safensis</name>
    <dbReference type="NCBI Taxonomy" id="561879"/>
    <lineage>
        <taxon>Bacteria</taxon>
        <taxon>Bacillati</taxon>
        <taxon>Bacillota</taxon>
        <taxon>Bacilli</taxon>
        <taxon>Bacillales</taxon>
        <taxon>Bacillaceae</taxon>
        <taxon>Bacillus</taxon>
    </lineage>
</organism>
<reference evidence="1" key="1">
    <citation type="submission" date="2025-02" db="EMBL/GenBank/DDBJ databases">
        <title>Complete genome sequences of 52 Bacillus and Priestia strains isolated from West-African fermentations and 26 reference strains from the DSMZ collection.</title>
        <authorList>
            <person name="Wiedenbein E.S."/>
            <person name="Canoy T.S."/>
            <person name="Hui Y."/>
            <person name="Parkouda C."/>
            <person name="Dawende C."/>
            <person name="Ametefe E."/>
            <person name="Jespersen L."/>
            <person name="Nielsen D.S."/>
        </authorList>
    </citation>
    <scope>NUCLEOTIDE SEQUENCE</scope>
    <source>
        <strain evidence="1">PRO33</strain>
    </source>
</reference>
<accession>A0AC61ZWS8</accession>
<name>A0AC61ZWS8_BACIA</name>
<gene>
    <name evidence="1" type="ORF">P5627_01780</name>
</gene>
<protein>
    <submittedName>
        <fullName evidence="1">Multidrug effflux MFS transporter</fullName>
    </submittedName>
</protein>
<dbReference type="Proteomes" id="UP001218488">
    <property type="component" value="Chromosome"/>
</dbReference>
<evidence type="ECO:0000313" key="1">
    <source>
        <dbReference type="EMBL" id="XRL55061.1"/>
    </source>
</evidence>
<sequence length="417" mass="44062">MSSLSYPQESKKNRFLLATLLGSLTALAPLAMDMYLPALPHIARDFEASTALSQLSLMACLIGLALGQLIAGPISDTIGRRKPLMIGLTIFIAASLLCTVVTSIWTFILLRLIQGLAGSAGIVIARAIVRDHYEGSEMTKFFALLMLVNGVAPAAAPIAGGQILRFTTWQGVFVLLGILGALMLLRSIFSLQESLPAERRQTGGFQQIAGAMKILASDRLFVGYALSQGLVFAAMFAYISGSPFVLQDIFNLSPQGFSAAFAVNSLGIITAGQVFARVAAKIGEEKVLRIGLLTAALGGVTLFFMISIDAGLYGILIPLFFVVSSVGIVGTSAPSLAMQHHGAHAGSAAALIGVAQMLLGACMTPLVGLAGSQTAFPMGLIIMLCDLGALCCYFFFVAERKKDPHKRVRVFRLLTKG</sequence>